<keyword evidence="6 8" id="KW-0472">Membrane</keyword>
<organism evidence="10 11">
    <name type="scientific">Heterocephalus glaber</name>
    <name type="common">Naked mole rat</name>
    <dbReference type="NCBI Taxonomy" id="10181"/>
    <lineage>
        <taxon>Eukaryota</taxon>
        <taxon>Metazoa</taxon>
        <taxon>Chordata</taxon>
        <taxon>Craniata</taxon>
        <taxon>Vertebrata</taxon>
        <taxon>Euteleostomi</taxon>
        <taxon>Mammalia</taxon>
        <taxon>Eutheria</taxon>
        <taxon>Euarchontoglires</taxon>
        <taxon>Glires</taxon>
        <taxon>Rodentia</taxon>
        <taxon>Hystricomorpha</taxon>
        <taxon>Bathyergidae</taxon>
        <taxon>Heterocephalus</taxon>
    </lineage>
</organism>
<feature type="transmembrane region" description="Helical" evidence="8">
    <location>
        <begin position="61"/>
        <end position="85"/>
    </location>
</feature>
<keyword evidence="3" id="KW-0716">Sensory transduction</keyword>
<name>G5BRI3_HETGA</name>
<feature type="chain" id="PRO_5003474759" evidence="9">
    <location>
        <begin position="22"/>
        <end position="104"/>
    </location>
</feature>
<keyword evidence="10" id="KW-0675">Receptor</keyword>
<keyword evidence="4 8" id="KW-0812">Transmembrane</keyword>
<reference evidence="10 11" key="1">
    <citation type="journal article" date="2011" name="Nature">
        <title>Genome sequencing reveals insights into physiology and longevity of the naked mole rat.</title>
        <authorList>
            <person name="Kim E.B."/>
            <person name="Fang X."/>
            <person name="Fushan A.A."/>
            <person name="Huang Z."/>
            <person name="Lobanov A.V."/>
            <person name="Han L."/>
            <person name="Marino S.M."/>
            <person name="Sun X."/>
            <person name="Turanov A.A."/>
            <person name="Yang P."/>
            <person name="Yim S.H."/>
            <person name="Zhao X."/>
            <person name="Kasaikina M.V."/>
            <person name="Stoletzki N."/>
            <person name="Peng C."/>
            <person name="Polak P."/>
            <person name="Xiong Z."/>
            <person name="Kiezun A."/>
            <person name="Zhu Y."/>
            <person name="Chen Y."/>
            <person name="Kryukov G.V."/>
            <person name="Zhang Q."/>
            <person name="Peshkin L."/>
            <person name="Yang L."/>
            <person name="Bronson R.T."/>
            <person name="Buffenstein R."/>
            <person name="Wang B."/>
            <person name="Han C."/>
            <person name="Li Q."/>
            <person name="Chen L."/>
            <person name="Zhao W."/>
            <person name="Sunyaev S.R."/>
            <person name="Park T.J."/>
            <person name="Zhang G."/>
            <person name="Wang J."/>
            <person name="Gladyshev V.N."/>
        </authorList>
    </citation>
    <scope>NUCLEOTIDE SEQUENCE [LARGE SCALE GENOMIC DNA]</scope>
</reference>
<dbReference type="Proteomes" id="UP000006813">
    <property type="component" value="Unassembled WGS sequence"/>
</dbReference>
<sequence>MQPWVCVQLVAASWSSGLATALFQATLTSQLPLCRHDTLDHFCEIPVLIKLACADTFDNDLALAIGAIPFGMAAPLMVVISYTFITRAVLKLPSAEGRHKALST</sequence>
<evidence type="ECO:0000256" key="3">
    <source>
        <dbReference type="ARBA" id="ARBA00022606"/>
    </source>
</evidence>
<evidence type="ECO:0000256" key="7">
    <source>
        <dbReference type="ARBA" id="ARBA00023224"/>
    </source>
</evidence>
<dbReference type="Pfam" id="PF13853">
    <property type="entry name" value="7tm_4"/>
    <property type="match status" value="1"/>
</dbReference>
<feature type="signal peptide" evidence="9">
    <location>
        <begin position="1"/>
        <end position="21"/>
    </location>
</feature>
<proteinExistence type="predicted"/>
<evidence type="ECO:0000313" key="11">
    <source>
        <dbReference type="Proteomes" id="UP000006813"/>
    </source>
</evidence>
<evidence type="ECO:0000256" key="8">
    <source>
        <dbReference type="SAM" id="Phobius"/>
    </source>
</evidence>
<dbReference type="InParanoid" id="G5BRI3"/>
<evidence type="ECO:0000256" key="2">
    <source>
        <dbReference type="ARBA" id="ARBA00022475"/>
    </source>
</evidence>
<evidence type="ECO:0000256" key="1">
    <source>
        <dbReference type="ARBA" id="ARBA00004651"/>
    </source>
</evidence>
<keyword evidence="7" id="KW-0807">Transducer</keyword>
<evidence type="ECO:0000256" key="9">
    <source>
        <dbReference type="SAM" id="SignalP"/>
    </source>
</evidence>
<dbReference type="AlphaFoldDB" id="G5BRI3"/>
<dbReference type="GO" id="GO:0007186">
    <property type="term" value="P:G protein-coupled receptor signaling pathway"/>
    <property type="evidence" value="ECO:0007669"/>
    <property type="project" value="InterPro"/>
</dbReference>
<evidence type="ECO:0000256" key="4">
    <source>
        <dbReference type="ARBA" id="ARBA00022692"/>
    </source>
</evidence>
<keyword evidence="9" id="KW-0732">Signal</keyword>
<keyword evidence="5 8" id="KW-1133">Transmembrane helix</keyword>
<comment type="subcellular location">
    <subcellularLocation>
        <location evidence="1">Cell membrane</location>
        <topology evidence="1">Multi-pass membrane protein</topology>
    </subcellularLocation>
</comment>
<dbReference type="GO" id="GO:0004984">
    <property type="term" value="F:olfactory receptor activity"/>
    <property type="evidence" value="ECO:0007669"/>
    <property type="project" value="InterPro"/>
</dbReference>
<accession>G5BRI3</accession>
<dbReference type="GO" id="GO:0005886">
    <property type="term" value="C:plasma membrane"/>
    <property type="evidence" value="ECO:0007669"/>
    <property type="project" value="UniProtKB-SubCell"/>
</dbReference>
<evidence type="ECO:0000256" key="5">
    <source>
        <dbReference type="ARBA" id="ARBA00022989"/>
    </source>
</evidence>
<dbReference type="EMBL" id="JH171543">
    <property type="protein sequence ID" value="EHB11894.1"/>
    <property type="molecule type" value="Genomic_DNA"/>
</dbReference>
<evidence type="ECO:0000256" key="6">
    <source>
        <dbReference type="ARBA" id="ARBA00023136"/>
    </source>
</evidence>
<dbReference type="PANTHER" id="PTHR26453">
    <property type="entry name" value="OLFACTORY RECEPTOR"/>
    <property type="match status" value="1"/>
</dbReference>
<dbReference type="InterPro" id="IPR000725">
    <property type="entry name" value="Olfact_rcpt"/>
</dbReference>
<protein>
    <submittedName>
        <fullName evidence="10">Olfactory receptor 2G6</fullName>
    </submittedName>
</protein>
<gene>
    <name evidence="10" type="ORF">GW7_20567</name>
</gene>
<evidence type="ECO:0000313" key="10">
    <source>
        <dbReference type="EMBL" id="EHB11894.1"/>
    </source>
</evidence>
<dbReference type="SUPFAM" id="SSF81321">
    <property type="entry name" value="Family A G protein-coupled receptor-like"/>
    <property type="match status" value="1"/>
</dbReference>
<keyword evidence="2" id="KW-1003">Cell membrane</keyword>